<dbReference type="Gene3D" id="1.10.540.10">
    <property type="entry name" value="Acyl-CoA dehydrogenase/oxidase, N-terminal domain"/>
    <property type="match status" value="1"/>
</dbReference>
<comment type="caution">
    <text evidence="9">The sequence shown here is derived from an EMBL/GenBank/DDBJ whole genome shotgun (WGS) entry which is preliminary data.</text>
</comment>
<gene>
    <name evidence="9" type="ORF">D3872_04405</name>
</gene>
<evidence type="ECO:0000256" key="4">
    <source>
        <dbReference type="ARBA" id="ARBA00022827"/>
    </source>
</evidence>
<evidence type="ECO:0000256" key="3">
    <source>
        <dbReference type="ARBA" id="ARBA00022630"/>
    </source>
</evidence>
<protein>
    <submittedName>
        <fullName evidence="9">Acyl-CoA dehydrogenase</fullName>
    </submittedName>
</protein>
<dbReference type="InterPro" id="IPR036250">
    <property type="entry name" value="AcylCo_DH-like_C"/>
</dbReference>
<dbReference type="Pfam" id="PF02770">
    <property type="entry name" value="Acyl-CoA_dh_M"/>
    <property type="match status" value="1"/>
</dbReference>
<dbReference type="SUPFAM" id="SSF56645">
    <property type="entry name" value="Acyl-CoA dehydrogenase NM domain-like"/>
    <property type="match status" value="1"/>
</dbReference>
<dbReference type="OrthoDB" id="9770681at2"/>
<dbReference type="InterPro" id="IPR006089">
    <property type="entry name" value="Acyl-CoA_DH_CS"/>
</dbReference>
<name>A0A418Y6G4_9BURK</name>
<sequence>MSKTLSLKAISTPQQSSAGLVDGVFTPEHQQFRETVRRFIAKEIDPYYLEWEKTPEGYPKELWKKGADAGFLGLCIPEQYGGPGGDLLYTVIMGEELGATVAGSSVGSLYSNDLLTAILLQFGTEEQKTQYFPDILNGDIGQALGLTEPDAGSDINAMRMRARKDGDDYLLSGQKVYISGGMSANLFYMVARTDDDVEAGRGRMTMFLVDLRDQAQAKGFERRRLNTLGEKAANVAELFLDNVRVPKSAILGQEGMGLKQNLGHVFSCDRTMIALRSLAATKCAFDLTVEFTKSRQVFGQRVFDFQNTQFKLAEMKANLVVGSAFRESLLRKLVANELDPLTASAAKLWLTENEYKTISDCLQLHGGYGYMTESPISRLFTWARLETIYAGTSEIQKATIAKFL</sequence>
<organism evidence="9 10">
    <name type="scientific">Massilia cavernae</name>
    <dbReference type="NCBI Taxonomy" id="2320864"/>
    <lineage>
        <taxon>Bacteria</taxon>
        <taxon>Pseudomonadati</taxon>
        <taxon>Pseudomonadota</taxon>
        <taxon>Betaproteobacteria</taxon>
        <taxon>Burkholderiales</taxon>
        <taxon>Oxalobacteraceae</taxon>
        <taxon>Telluria group</taxon>
        <taxon>Massilia</taxon>
    </lineage>
</organism>
<evidence type="ECO:0000256" key="5">
    <source>
        <dbReference type="ARBA" id="ARBA00023002"/>
    </source>
</evidence>
<dbReference type="InterPro" id="IPR009075">
    <property type="entry name" value="AcylCo_DH/oxidase_C"/>
</dbReference>
<keyword evidence="5" id="KW-0560">Oxidoreductase</keyword>
<reference evidence="9 10" key="1">
    <citation type="submission" date="2018-09" db="EMBL/GenBank/DDBJ databases">
        <authorList>
            <person name="Zhu H."/>
        </authorList>
    </citation>
    <scope>NUCLEOTIDE SEQUENCE [LARGE SCALE GENOMIC DNA]</scope>
    <source>
        <strain evidence="9 10">K1S02-61</strain>
    </source>
</reference>
<dbReference type="Pfam" id="PF00441">
    <property type="entry name" value="Acyl-CoA_dh_1"/>
    <property type="match status" value="1"/>
</dbReference>
<evidence type="ECO:0000256" key="1">
    <source>
        <dbReference type="ARBA" id="ARBA00001974"/>
    </source>
</evidence>
<accession>A0A418Y6G4</accession>
<comment type="cofactor">
    <cofactor evidence="1">
        <name>FAD</name>
        <dbReference type="ChEBI" id="CHEBI:57692"/>
    </cofactor>
</comment>
<keyword evidence="3" id="KW-0285">Flavoprotein</keyword>
<evidence type="ECO:0000313" key="10">
    <source>
        <dbReference type="Proteomes" id="UP000284006"/>
    </source>
</evidence>
<dbReference type="InterPro" id="IPR046373">
    <property type="entry name" value="Acyl-CoA_Oxase/DH_mid-dom_sf"/>
</dbReference>
<evidence type="ECO:0000259" key="8">
    <source>
        <dbReference type="Pfam" id="PF02771"/>
    </source>
</evidence>
<dbReference type="InterPro" id="IPR006091">
    <property type="entry name" value="Acyl-CoA_Oxase/DH_mid-dom"/>
</dbReference>
<dbReference type="InterPro" id="IPR037069">
    <property type="entry name" value="AcylCoA_DH/ox_N_sf"/>
</dbReference>
<dbReference type="Pfam" id="PF02771">
    <property type="entry name" value="Acyl-CoA_dh_N"/>
    <property type="match status" value="1"/>
</dbReference>
<dbReference type="InterPro" id="IPR013786">
    <property type="entry name" value="AcylCoA_DH/ox_N"/>
</dbReference>
<dbReference type="Proteomes" id="UP000284006">
    <property type="component" value="Unassembled WGS sequence"/>
</dbReference>
<dbReference type="PANTHER" id="PTHR43884:SF12">
    <property type="entry name" value="ISOVALERYL-COA DEHYDROGENASE, MITOCHONDRIAL-RELATED"/>
    <property type="match status" value="1"/>
</dbReference>
<dbReference type="RefSeq" id="WP_119809656.1">
    <property type="nucleotide sequence ID" value="NZ_QYUP01000042.1"/>
</dbReference>
<evidence type="ECO:0000259" key="6">
    <source>
        <dbReference type="Pfam" id="PF00441"/>
    </source>
</evidence>
<proteinExistence type="inferred from homology"/>
<comment type="similarity">
    <text evidence="2">Belongs to the acyl-CoA dehydrogenase family.</text>
</comment>
<evidence type="ECO:0000259" key="7">
    <source>
        <dbReference type="Pfam" id="PF02770"/>
    </source>
</evidence>
<feature type="domain" description="Acyl-CoA dehydrogenase/oxidase N-terminal" evidence="8">
    <location>
        <begin position="26"/>
        <end position="139"/>
    </location>
</feature>
<dbReference type="SUPFAM" id="SSF47203">
    <property type="entry name" value="Acyl-CoA dehydrogenase C-terminal domain-like"/>
    <property type="match status" value="1"/>
</dbReference>
<keyword evidence="10" id="KW-1185">Reference proteome</keyword>
<dbReference type="PANTHER" id="PTHR43884">
    <property type="entry name" value="ACYL-COA DEHYDROGENASE"/>
    <property type="match status" value="1"/>
</dbReference>
<dbReference type="InterPro" id="IPR009100">
    <property type="entry name" value="AcylCoA_DH/oxidase_NM_dom_sf"/>
</dbReference>
<evidence type="ECO:0000256" key="2">
    <source>
        <dbReference type="ARBA" id="ARBA00009347"/>
    </source>
</evidence>
<feature type="domain" description="Acyl-CoA oxidase/dehydrogenase middle" evidence="7">
    <location>
        <begin position="143"/>
        <end position="243"/>
    </location>
</feature>
<dbReference type="Gene3D" id="2.40.110.10">
    <property type="entry name" value="Butyryl-CoA Dehydrogenase, subunit A, domain 2"/>
    <property type="match status" value="1"/>
</dbReference>
<evidence type="ECO:0000313" key="9">
    <source>
        <dbReference type="EMBL" id="RJG23480.1"/>
    </source>
</evidence>
<dbReference type="PROSITE" id="PS00072">
    <property type="entry name" value="ACYL_COA_DH_1"/>
    <property type="match status" value="1"/>
</dbReference>
<dbReference type="Gene3D" id="1.20.140.10">
    <property type="entry name" value="Butyryl-CoA Dehydrogenase, subunit A, domain 3"/>
    <property type="match status" value="1"/>
</dbReference>
<dbReference type="GO" id="GO:0050660">
    <property type="term" value="F:flavin adenine dinucleotide binding"/>
    <property type="evidence" value="ECO:0007669"/>
    <property type="project" value="InterPro"/>
</dbReference>
<dbReference type="EMBL" id="QYUP01000042">
    <property type="protein sequence ID" value="RJG23480.1"/>
    <property type="molecule type" value="Genomic_DNA"/>
</dbReference>
<dbReference type="AlphaFoldDB" id="A0A418Y6G4"/>
<dbReference type="GO" id="GO:0003995">
    <property type="term" value="F:acyl-CoA dehydrogenase activity"/>
    <property type="evidence" value="ECO:0007669"/>
    <property type="project" value="InterPro"/>
</dbReference>
<keyword evidence="4" id="KW-0274">FAD</keyword>
<feature type="domain" description="Acyl-CoA dehydrogenase/oxidase C-terminal" evidence="6">
    <location>
        <begin position="264"/>
        <end position="403"/>
    </location>
</feature>
<dbReference type="FunFam" id="2.40.110.10:FF:000002">
    <property type="entry name" value="Acyl-CoA dehydrogenase fadE12"/>
    <property type="match status" value="1"/>
</dbReference>